<evidence type="ECO:0000313" key="7">
    <source>
        <dbReference type="Proteomes" id="UP000472265"/>
    </source>
</evidence>
<evidence type="ECO:0000256" key="1">
    <source>
        <dbReference type="ARBA" id="ARBA00006443"/>
    </source>
</evidence>
<evidence type="ECO:0000256" key="2">
    <source>
        <dbReference type="ARBA" id="ARBA00023161"/>
    </source>
</evidence>
<dbReference type="RefSeq" id="XP_030294505.1">
    <property type="nucleotide sequence ID" value="XM_030438645.1"/>
</dbReference>
<reference evidence="6" key="1">
    <citation type="submission" date="2021-04" db="EMBL/GenBank/DDBJ databases">
        <authorList>
            <consortium name="Wellcome Sanger Institute Data Sharing"/>
        </authorList>
    </citation>
    <scope>NUCLEOTIDE SEQUENCE [LARGE SCALE GENOMIC DNA]</scope>
</reference>
<feature type="compositionally biased region" description="Polar residues" evidence="5">
    <location>
        <begin position="582"/>
        <end position="594"/>
    </location>
</feature>
<organism evidence="6 7">
    <name type="scientific">Sparus aurata</name>
    <name type="common">Gilthead sea bream</name>
    <dbReference type="NCBI Taxonomy" id="8175"/>
    <lineage>
        <taxon>Eukaryota</taxon>
        <taxon>Metazoa</taxon>
        <taxon>Chordata</taxon>
        <taxon>Craniata</taxon>
        <taxon>Vertebrata</taxon>
        <taxon>Euteleostomi</taxon>
        <taxon>Actinopterygii</taxon>
        <taxon>Neopterygii</taxon>
        <taxon>Teleostei</taxon>
        <taxon>Neoteleostei</taxon>
        <taxon>Acanthomorphata</taxon>
        <taxon>Eupercaria</taxon>
        <taxon>Spariformes</taxon>
        <taxon>Sparidae</taxon>
        <taxon>Sparus</taxon>
    </lineage>
</organism>
<dbReference type="PANTHER" id="PTHR13091:SF0">
    <property type="entry name" value="NONSENSE-MEDIATED MRNA DECAY FACTOR SMG8"/>
    <property type="match status" value="1"/>
</dbReference>
<comment type="function">
    <text evidence="4">Involved in nonsense-mediated decay (NMD) of mRNAs containing premature stop codons.</text>
</comment>
<accession>A0A671UHV8</accession>
<evidence type="ECO:0000256" key="5">
    <source>
        <dbReference type="SAM" id="MobiDB-lite"/>
    </source>
</evidence>
<dbReference type="InParanoid" id="A0A671UHV8"/>
<feature type="compositionally biased region" description="Polar residues" evidence="5">
    <location>
        <begin position="669"/>
        <end position="694"/>
    </location>
</feature>
<feature type="region of interest" description="Disordered" evidence="5">
    <location>
        <begin position="270"/>
        <end position="290"/>
    </location>
</feature>
<feature type="region of interest" description="Disordered" evidence="5">
    <location>
        <begin position="788"/>
        <end position="823"/>
    </location>
</feature>
<dbReference type="CTD" id="55181"/>
<dbReference type="AlphaFoldDB" id="A0A671UHV8"/>
<name>A0A671UHV8_SPAAU</name>
<dbReference type="Ensembl" id="ENSSAUT00010014375.1">
    <property type="protein sequence ID" value="ENSSAUP00010013520.1"/>
    <property type="gene ID" value="ENSSAUG00010006424.1"/>
</dbReference>
<dbReference type="GeneTree" id="ENSGT00390000018533"/>
<proteinExistence type="inferred from homology"/>
<reference evidence="6" key="2">
    <citation type="submission" date="2025-08" db="UniProtKB">
        <authorList>
            <consortium name="Ensembl"/>
        </authorList>
    </citation>
    <scope>IDENTIFICATION</scope>
</reference>
<evidence type="ECO:0000256" key="4">
    <source>
        <dbReference type="RuleBase" id="RU367133"/>
    </source>
</evidence>
<keyword evidence="2 4" id="KW-0866">Nonsense-mediated mRNA decay</keyword>
<dbReference type="Proteomes" id="UP000472265">
    <property type="component" value="Chromosome 13"/>
</dbReference>
<dbReference type="GeneID" id="115594530"/>
<evidence type="ECO:0000313" key="6">
    <source>
        <dbReference type="Ensembl" id="ENSSAUP00010013520.1"/>
    </source>
</evidence>
<protein>
    <recommendedName>
        <fullName evidence="3 4">Nonsense-mediated mRNA decay factor SMG8</fullName>
    </recommendedName>
</protein>
<evidence type="ECO:0000256" key="3">
    <source>
        <dbReference type="ARBA" id="ARBA00029509"/>
    </source>
</evidence>
<dbReference type="InterPro" id="IPR019354">
    <property type="entry name" value="SMG8-like"/>
</dbReference>
<dbReference type="GO" id="GO:0000184">
    <property type="term" value="P:nuclear-transcribed mRNA catabolic process, nonsense-mediated decay"/>
    <property type="evidence" value="ECO:0007669"/>
    <property type="project" value="UniProtKB-UniRule"/>
</dbReference>
<dbReference type="OrthoDB" id="63589at2759"/>
<dbReference type="FunCoup" id="A0A671UHV8">
    <property type="interactions" value="1497"/>
</dbReference>
<feature type="region of interest" description="Disordered" evidence="5">
    <location>
        <begin position="569"/>
        <end position="601"/>
    </location>
</feature>
<reference evidence="6" key="3">
    <citation type="submission" date="2025-09" db="UniProtKB">
        <authorList>
            <consortium name="Ensembl"/>
        </authorList>
    </citation>
    <scope>IDENTIFICATION</scope>
</reference>
<sequence>MAYFTEFINYTYFPTKNTCSQQRNGSTSLYHSDILVYKPGRIAGDECVVVFIPPSSSMKEANMSLPVSMGSLFQAALEEDAAHRDDGLCVVGIFGKSNMQSGPPKESLINTLADKHIFSLFGVPEDDGGGTADSHIQAFYNQESRVLYLLLSSVSDSRQLLRACQSLSAGIGHSDAHDFWKGLDRQHCLHLLYMFSVCHVLLLVHPNQTFDVSYDRLFRALDALRQKVLPLIRAAIKDCPVSKEWKVNCRPCPPRLLFVFQMNGSLKVFGNGSESGGNPDKPKKHSPRRRLQHALEDQIYRIFRKSRVLTNQSSNCLFTVPANQAFVYVIPTVEEDPVGALLGQLRSNCILCEQDSTTLVSGPRRYQQMRRSARQPGFGGDLVGMSMGGQPVDCSLKEFLWQHVELVLTKKGFDDSVGRNPQPSHFELPTYSKWIQVASRLHQVLISNTEEETAELATKVQGQLKVLEGFLDADTKFSENRCQKALPLAHSAYQSNLPHNYTTTVHKNQLAQALRVYSQHARGVAFQRYALQLHEDCYKFWSNGHQLCEERSLTDQHCVHKFHLLPQPGEKPDMDRNPPILNHNSRGRSTSSCNCGRKQAPREDPFDIQAANYDFYQMLDEKCCGKLERIDFPVFQPSTPDPAPACNQPAQRVPCEASGSGEAERLKESTTAQSHTPGDTSLSLALSLGQSTDSLGPYADGDGTETQVQQKRPSLVDRQPSTVEYLPGMMHSGCPKGLLPKFSSWSLVKLGPAKSYNCHTGLEQPGFLPGSSFLLPWDLVIRSRSEEDTGLTEPLDGGTSSWPAPNKTLVGKRGSTGGLGRSRRRDDMARVFVGFEYEDSRGRRFISCGPDKIVKVLGPGGAKDPATRVLNTDMPLYIPSPSQGRGLKPHFAQLARLYIVVPDAPLEVTLNPQVQPGPPPCPVFHPEQTDLVLPPDSLWVLRFPFSYSTERGPCYPPKENQPLNNYKVLRGILKATTANPPPQ</sequence>
<gene>
    <name evidence="6" type="primary">SMG8</name>
    <name evidence="6" type="synonym">smg8</name>
</gene>
<dbReference type="Pfam" id="PF10220">
    <property type="entry name" value="Smg8_Smg9"/>
    <property type="match status" value="1"/>
</dbReference>
<feature type="region of interest" description="Disordered" evidence="5">
    <location>
        <begin position="641"/>
        <end position="714"/>
    </location>
</feature>
<dbReference type="PANTHER" id="PTHR13091">
    <property type="entry name" value="AMPLIFIED IN BREAST CANCER 2-RELATED"/>
    <property type="match status" value="1"/>
</dbReference>
<keyword evidence="7" id="KW-1185">Reference proteome</keyword>
<comment type="similarity">
    <text evidence="1 4">Belongs to the SMG8 family.</text>
</comment>
<dbReference type="OMA" id="MHSGCPK"/>